<dbReference type="AlphaFoldDB" id="A0AA45W5W6"/>
<keyword evidence="3" id="KW-0614">Plasmid</keyword>
<accession>A0AA45W5W6</accession>
<dbReference type="Pfam" id="PF04230">
    <property type="entry name" value="PS_pyruv_trans"/>
    <property type="match status" value="1"/>
</dbReference>
<evidence type="ECO:0000259" key="1">
    <source>
        <dbReference type="Pfam" id="PF04230"/>
    </source>
</evidence>
<feature type="domain" description="Polysaccharide pyruvyl transferase" evidence="1">
    <location>
        <begin position="99"/>
        <end position="316"/>
    </location>
</feature>
<dbReference type="EMBL" id="CP067141">
    <property type="protein sequence ID" value="WCR05479.1"/>
    <property type="molecule type" value="Genomic_DNA"/>
</dbReference>
<evidence type="ECO:0000313" key="4">
    <source>
        <dbReference type="Proteomes" id="UP000186216"/>
    </source>
</evidence>
<dbReference type="RefSeq" id="WP_084203195.1">
    <property type="nucleotide sequence ID" value="NZ_CP067141.1"/>
</dbReference>
<dbReference type="Proteomes" id="UP000186216">
    <property type="component" value="Unassembled WGS sequence"/>
</dbReference>
<dbReference type="PANTHER" id="PTHR36836">
    <property type="entry name" value="COLANIC ACID BIOSYNTHESIS PROTEIN WCAK"/>
    <property type="match status" value="1"/>
</dbReference>
<dbReference type="GO" id="GO:0016740">
    <property type="term" value="F:transferase activity"/>
    <property type="evidence" value="ECO:0007669"/>
    <property type="project" value="UniProtKB-KW"/>
</dbReference>
<keyword evidence="2" id="KW-0808">Transferase</keyword>
<proteinExistence type="predicted"/>
<name>A0AA45W5W6_9RHOB</name>
<dbReference type="PANTHER" id="PTHR36836:SF1">
    <property type="entry name" value="COLANIC ACID BIOSYNTHESIS PROTEIN WCAK"/>
    <property type="match status" value="1"/>
</dbReference>
<reference evidence="2 4" key="1">
    <citation type="submission" date="2017-01" db="EMBL/GenBank/DDBJ databases">
        <authorList>
            <person name="Varghese N."/>
            <person name="Submissions S."/>
        </authorList>
    </citation>
    <scope>NUCLEOTIDE SEQUENCE [LARGE SCALE GENOMIC DNA]</scope>
    <source>
        <strain evidence="2 4">DSM 18447</strain>
    </source>
</reference>
<dbReference type="SUPFAM" id="SSF53756">
    <property type="entry name" value="UDP-Glycosyltransferase/glycogen phosphorylase"/>
    <property type="match status" value="1"/>
</dbReference>
<evidence type="ECO:0000313" key="3">
    <source>
        <dbReference type="EMBL" id="WCR05479.1"/>
    </source>
</evidence>
<protein>
    <submittedName>
        <fullName evidence="2 3">Polysaccharide pyruvyl transferase family protein</fullName>
    </submittedName>
</protein>
<sequence>MSTTTYRAGKVAIINFTGFRKNWGCQATSWGLISLLNGGLELEKLPKLSLIPLLPRHEVDWQFGQERIQDIHAAMLDVSHCERTAGKALDYLERLVLERYGKYASQTQNADLVIFQAEGTMAGTDFVRGARLLLLPFVAKHAWKKPVLSLNQTIYSCDETFNPVMAAAFNSFDLVAVRENISFDAAQKAGLREVSHIPDAAFLTRPRSTSLNIQAGRHFAVTGTAWTGHDTHEEIFAAADLLKRETGLMPLVTVSTPADKALFELAQRYWGNDGFTYIPSSVSYTAAAYALQQCRFILSGRYHMTIMALAAGTPAIQLPGNSYKNEGLSAMLGGIAPVRAFDDRSAIAEDASRILGDPSTANAVLRNALQPIKERLHCATGYFADVQKGLPATLPHSLHIPPGRKISATDHIAPYCANTIKQVEDFIYTKSTNGDLGKEPTPRVLFEELVSAYHAGDHAVLPSLIQMMGSFPGKIERARPALRDEINRFPLEIFAKAGAPRPADPEHPIMGLQDLHRICGGDIAAMKLRIVPGISPAVPRPTKAKDISSHLATLREEFSTKSELLFYHAALICLMRRGIESTQAYECFQAIWSEENDFLRRELDSRWLVSACDTFADHAQDPADRALAMIGVTLVNTVKLYETENWAIGIRGRTHDYRAVMSQNQLFDGVFAFGIGGGDMMYYMQKRLSTIAGKEHIVSVILSELFSRIHAHDTVFRRLRNMHHVKNTLWDTQL</sequence>
<dbReference type="Proteomes" id="UP001215549">
    <property type="component" value="Plasmid p242883"/>
</dbReference>
<dbReference type="EMBL" id="FTOU01000010">
    <property type="protein sequence ID" value="SIS97210.1"/>
    <property type="molecule type" value="Genomic_DNA"/>
</dbReference>
<organism evidence="2 4">
    <name type="scientific">Paracoccus saliphilus</name>
    <dbReference type="NCBI Taxonomy" id="405559"/>
    <lineage>
        <taxon>Bacteria</taxon>
        <taxon>Pseudomonadati</taxon>
        <taxon>Pseudomonadota</taxon>
        <taxon>Alphaproteobacteria</taxon>
        <taxon>Rhodobacterales</taxon>
        <taxon>Paracoccaceae</taxon>
        <taxon>Paracoccus</taxon>
    </lineage>
</organism>
<geneLocation type="plasmid" evidence="3 5">
    <name>p242883</name>
</geneLocation>
<keyword evidence="5" id="KW-1185">Reference proteome</keyword>
<evidence type="ECO:0000313" key="2">
    <source>
        <dbReference type="EMBL" id="SIS97210.1"/>
    </source>
</evidence>
<gene>
    <name evidence="3" type="ORF">JHX88_21670</name>
    <name evidence="2" type="ORF">SAMN05421772_110152</name>
</gene>
<reference evidence="3 5" key="2">
    <citation type="submission" date="2021-01" db="EMBL/GenBank/DDBJ databases">
        <title>Biogeographic distribution of Paracoccus.</title>
        <authorList>
            <person name="Hollensteiner J."/>
            <person name="Leineberger J."/>
            <person name="Brinkhoff T."/>
            <person name="Daniel R."/>
        </authorList>
    </citation>
    <scope>NUCLEOTIDE SEQUENCE [LARGE SCALE GENOMIC DNA]</scope>
    <source>
        <strain evidence="3 5">DSM 18447</strain>
        <plasmid evidence="3 5">p242883</plasmid>
    </source>
</reference>
<dbReference type="InterPro" id="IPR007345">
    <property type="entry name" value="Polysacch_pyruvyl_Trfase"/>
</dbReference>
<evidence type="ECO:0000313" key="5">
    <source>
        <dbReference type="Proteomes" id="UP001215549"/>
    </source>
</evidence>